<dbReference type="AlphaFoldDB" id="A0AAP0BQS1"/>
<proteinExistence type="inferred from homology"/>
<comment type="subcellular location">
    <subcellularLocation>
        <location evidence="1">Nucleus</location>
        <location evidence="1">Nucleolus</location>
    </subcellularLocation>
</comment>
<evidence type="ECO:0000256" key="5">
    <source>
        <dbReference type="SAM" id="MobiDB-lite"/>
    </source>
</evidence>
<feature type="region of interest" description="Disordered" evidence="5">
    <location>
        <begin position="88"/>
        <end position="186"/>
    </location>
</feature>
<comment type="caution">
    <text evidence="6">The sequence shown here is derived from an EMBL/GenBank/DDBJ whole genome shotgun (WGS) entry which is preliminary data.</text>
</comment>
<comment type="similarity">
    <text evidence="2">Belongs to the NOP16 family.</text>
</comment>
<dbReference type="EMBL" id="JBBWWQ010000005">
    <property type="protein sequence ID" value="KAK8946760.1"/>
    <property type="molecule type" value="Genomic_DNA"/>
</dbReference>
<evidence type="ECO:0000256" key="1">
    <source>
        <dbReference type="ARBA" id="ARBA00004604"/>
    </source>
</evidence>
<evidence type="ECO:0000313" key="7">
    <source>
        <dbReference type="Proteomes" id="UP001418222"/>
    </source>
</evidence>
<accession>A0AAP0BQS1</accession>
<keyword evidence="4" id="KW-0539">Nucleus</keyword>
<evidence type="ECO:0000256" key="4">
    <source>
        <dbReference type="ARBA" id="ARBA00023242"/>
    </source>
</evidence>
<reference evidence="6 7" key="1">
    <citation type="journal article" date="2022" name="Nat. Plants">
        <title>Genomes of leafy and leafless Platanthera orchids illuminate the evolution of mycoheterotrophy.</title>
        <authorList>
            <person name="Li M.H."/>
            <person name="Liu K.W."/>
            <person name="Li Z."/>
            <person name="Lu H.C."/>
            <person name="Ye Q.L."/>
            <person name="Zhang D."/>
            <person name="Wang J.Y."/>
            <person name="Li Y.F."/>
            <person name="Zhong Z.M."/>
            <person name="Liu X."/>
            <person name="Yu X."/>
            <person name="Liu D.K."/>
            <person name="Tu X.D."/>
            <person name="Liu B."/>
            <person name="Hao Y."/>
            <person name="Liao X.Y."/>
            <person name="Jiang Y.T."/>
            <person name="Sun W.H."/>
            <person name="Chen J."/>
            <person name="Chen Y.Q."/>
            <person name="Ai Y."/>
            <person name="Zhai J.W."/>
            <person name="Wu S.S."/>
            <person name="Zhou Z."/>
            <person name="Hsiao Y.Y."/>
            <person name="Wu W.L."/>
            <person name="Chen Y.Y."/>
            <person name="Lin Y.F."/>
            <person name="Hsu J.L."/>
            <person name="Li C.Y."/>
            <person name="Wang Z.W."/>
            <person name="Zhao X."/>
            <person name="Zhong W.Y."/>
            <person name="Ma X.K."/>
            <person name="Ma L."/>
            <person name="Huang J."/>
            <person name="Chen G.Z."/>
            <person name="Huang M.Z."/>
            <person name="Huang L."/>
            <person name="Peng D.H."/>
            <person name="Luo Y.B."/>
            <person name="Zou S.Q."/>
            <person name="Chen S.P."/>
            <person name="Lan S."/>
            <person name="Tsai W.C."/>
            <person name="Van de Peer Y."/>
            <person name="Liu Z.J."/>
        </authorList>
    </citation>
    <scope>NUCLEOTIDE SEQUENCE [LARGE SCALE GENOMIC DNA]</scope>
    <source>
        <strain evidence="6">Lor287</strain>
    </source>
</reference>
<protein>
    <recommendedName>
        <fullName evidence="3">Nucleolar protein 16</fullName>
    </recommendedName>
</protein>
<evidence type="ECO:0000256" key="3">
    <source>
        <dbReference type="ARBA" id="ARBA00015522"/>
    </source>
</evidence>
<name>A0AAP0BQS1_9ASPA</name>
<evidence type="ECO:0000313" key="6">
    <source>
        <dbReference type="EMBL" id="KAK8946760.1"/>
    </source>
</evidence>
<dbReference type="Proteomes" id="UP001418222">
    <property type="component" value="Unassembled WGS sequence"/>
</dbReference>
<evidence type="ECO:0000256" key="2">
    <source>
        <dbReference type="ARBA" id="ARBA00008479"/>
    </source>
</evidence>
<dbReference type="PANTHER" id="PTHR13243">
    <property type="entry name" value="HSPC111 PROTEIN-RELATED"/>
    <property type="match status" value="1"/>
</dbReference>
<dbReference type="Pfam" id="PF09420">
    <property type="entry name" value="Nop16"/>
    <property type="match status" value="1"/>
</dbReference>
<sequence>MPRSRRKYKKFRTKVRVGLPRKKPRVFKPTFTIPEELLSPGASDGEAAKVWDEKGSYLQNYRTFGVVANPNLLGVRARTPAIIQSLDLQLPNHDPPPVSEFDPVDTGSDLESEGGSGWPCKGKLPGESGLGHGRPARSRPASAMADPRGAGRSRTGPTGLGHGRPQGERPTLGLPGPDRTWPASPRWPCRASVKNSRSGGILEGLKAALGKKLRDGKAAPLKPLTTMQRAHVERLIKKYGDDYQAMFMDTKLNSLQHSVATLKKLCERYHVRRKHYITT</sequence>
<dbReference type="GO" id="GO:0042273">
    <property type="term" value="P:ribosomal large subunit biogenesis"/>
    <property type="evidence" value="ECO:0007669"/>
    <property type="project" value="TreeGrafter"/>
</dbReference>
<dbReference type="GO" id="GO:0005730">
    <property type="term" value="C:nucleolus"/>
    <property type="evidence" value="ECO:0007669"/>
    <property type="project" value="UniProtKB-SubCell"/>
</dbReference>
<keyword evidence="7" id="KW-1185">Reference proteome</keyword>
<feature type="compositionally biased region" description="Low complexity" evidence="5">
    <location>
        <begin position="138"/>
        <end position="148"/>
    </location>
</feature>
<gene>
    <name evidence="6" type="ORF">KSP39_PZI006375</name>
</gene>
<organism evidence="6 7">
    <name type="scientific">Platanthera zijinensis</name>
    <dbReference type="NCBI Taxonomy" id="2320716"/>
    <lineage>
        <taxon>Eukaryota</taxon>
        <taxon>Viridiplantae</taxon>
        <taxon>Streptophyta</taxon>
        <taxon>Embryophyta</taxon>
        <taxon>Tracheophyta</taxon>
        <taxon>Spermatophyta</taxon>
        <taxon>Magnoliopsida</taxon>
        <taxon>Liliopsida</taxon>
        <taxon>Asparagales</taxon>
        <taxon>Orchidaceae</taxon>
        <taxon>Orchidoideae</taxon>
        <taxon>Orchideae</taxon>
        <taxon>Orchidinae</taxon>
        <taxon>Platanthera</taxon>
    </lineage>
</organism>
<dbReference type="PANTHER" id="PTHR13243:SF1">
    <property type="entry name" value="NUCLEOLAR PROTEIN 16"/>
    <property type="match status" value="1"/>
</dbReference>
<dbReference type="InterPro" id="IPR019002">
    <property type="entry name" value="Ribosome_biogenesis_Nop16"/>
</dbReference>